<dbReference type="Proteomes" id="UP000785625">
    <property type="component" value="Unassembled WGS sequence"/>
</dbReference>
<keyword evidence="1" id="KW-0472">Membrane</keyword>
<comment type="caution">
    <text evidence="2">The sequence shown here is derived from an EMBL/GenBank/DDBJ whole genome shotgun (WGS) entry which is preliminary data.</text>
</comment>
<dbReference type="EMBL" id="JACJKU010000119">
    <property type="protein sequence ID" value="MBM6941352.1"/>
    <property type="molecule type" value="Genomic_DNA"/>
</dbReference>
<feature type="transmembrane region" description="Helical" evidence="1">
    <location>
        <begin position="64"/>
        <end position="85"/>
    </location>
</feature>
<feature type="transmembrane region" description="Helical" evidence="1">
    <location>
        <begin position="7"/>
        <end position="24"/>
    </location>
</feature>
<accession>A0ABS2GYQ2</accession>
<evidence type="ECO:0000256" key="1">
    <source>
        <dbReference type="SAM" id="Phobius"/>
    </source>
</evidence>
<gene>
    <name evidence="2" type="ORF">H5975_07805</name>
</gene>
<dbReference type="RefSeq" id="WP_204785570.1">
    <property type="nucleotide sequence ID" value="NZ_CALVGD010000004.1"/>
</dbReference>
<name>A0ABS2GYQ2_9LACO</name>
<evidence type="ECO:0000313" key="3">
    <source>
        <dbReference type="Proteomes" id="UP000785625"/>
    </source>
</evidence>
<protein>
    <submittedName>
        <fullName evidence="2">Uncharacterized protein</fullName>
    </submittedName>
</protein>
<sequence>MDKRTLWSAFGLVFGIILIASFSIRHNSFYSGICGVIGCIAIVGGFIGLHWNKIQNGDPKMKRTVRLLLALCIVLVVLNLITFLLA</sequence>
<keyword evidence="3" id="KW-1185">Reference proteome</keyword>
<organism evidence="2 3">
    <name type="scientific">Limosilactobacillus coleohominis</name>
    <dbReference type="NCBI Taxonomy" id="181675"/>
    <lineage>
        <taxon>Bacteria</taxon>
        <taxon>Bacillati</taxon>
        <taxon>Bacillota</taxon>
        <taxon>Bacilli</taxon>
        <taxon>Lactobacillales</taxon>
        <taxon>Lactobacillaceae</taxon>
        <taxon>Limosilactobacillus</taxon>
    </lineage>
</organism>
<reference evidence="2 3" key="1">
    <citation type="journal article" date="2021" name="Sci. Rep.">
        <title>The distribution of antibiotic resistance genes in chicken gut microbiota commensals.</title>
        <authorList>
            <person name="Juricova H."/>
            <person name="Matiasovicova J."/>
            <person name="Kubasova T."/>
            <person name="Cejkova D."/>
            <person name="Rychlik I."/>
        </authorList>
    </citation>
    <scope>NUCLEOTIDE SEQUENCE [LARGE SCALE GENOMIC DNA]</scope>
    <source>
        <strain evidence="2 3">An574</strain>
    </source>
</reference>
<feature type="transmembrane region" description="Helical" evidence="1">
    <location>
        <begin position="30"/>
        <end position="52"/>
    </location>
</feature>
<evidence type="ECO:0000313" key="2">
    <source>
        <dbReference type="EMBL" id="MBM6941352.1"/>
    </source>
</evidence>
<keyword evidence="1" id="KW-1133">Transmembrane helix</keyword>
<keyword evidence="1" id="KW-0812">Transmembrane</keyword>
<proteinExistence type="predicted"/>